<keyword evidence="3" id="KW-1185">Reference proteome</keyword>
<keyword evidence="1" id="KW-0812">Transmembrane</keyword>
<name>A0A1R0GT35_9FUNG</name>
<dbReference type="EMBL" id="LSSL01003817">
    <property type="protein sequence ID" value="OLY80062.1"/>
    <property type="molecule type" value="Genomic_DNA"/>
</dbReference>
<keyword evidence="1" id="KW-1133">Transmembrane helix</keyword>
<dbReference type="AlphaFoldDB" id="A0A1R0GT35"/>
<evidence type="ECO:0000256" key="1">
    <source>
        <dbReference type="SAM" id="Phobius"/>
    </source>
</evidence>
<feature type="transmembrane region" description="Helical" evidence="1">
    <location>
        <begin position="12"/>
        <end position="34"/>
    </location>
</feature>
<reference evidence="2 3" key="1">
    <citation type="journal article" date="2016" name="Mol. Biol. Evol.">
        <title>Genome-Wide Survey of Gut Fungi (Harpellales) Reveals the First Horizontally Transferred Ubiquitin Gene from a Mosquito Host.</title>
        <authorList>
            <person name="Wang Y."/>
            <person name="White M.M."/>
            <person name="Kvist S."/>
            <person name="Moncalvo J.M."/>
        </authorList>
    </citation>
    <scope>NUCLEOTIDE SEQUENCE [LARGE SCALE GENOMIC DNA]</scope>
    <source>
        <strain evidence="2 3">ALG-7-W6</strain>
    </source>
</reference>
<accession>A0A1R0GT35</accession>
<dbReference type="OrthoDB" id="2962993at2759"/>
<proteinExistence type="predicted"/>
<gene>
    <name evidence="2" type="ORF">AYI68_g5851</name>
</gene>
<organism evidence="2 3">
    <name type="scientific">Smittium mucronatum</name>
    <dbReference type="NCBI Taxonomy" id="133383"/>
    <lineage>
        <taxon>Eukaryota</taxon>
        <taxon>Fungi</taxon>
        <taxon>Fungi incertae sedis</taxon>
        <taxon>Zoopagomycota</taxon>
        <taxon>Kickxellomycotina</taxon>
        <taxon>Harpellomycetes</taxon>
        <taxon>Harpellales</taxon>
        <taxon>Legeriomycetaceae</taxon>
        <taxon>Smittium</taxon>
    </lineage>
</organism>
<feature type="transmembrane region" description="Helical" evidence="1">
    <location>
        <begin position="46"/>
        <end position="66"/>
    </location>
</feature>
<evidence type="ECO:0008006" key="4">
    <source>
        <dbReference type="Google" id="ProtNLM"/>
    </source>
</evidence>
<comment type="caution">
    <text evidence="2">The sequence shown here is derived from an EMBL/GenBank/DDBJ whole genome shotgun (WGS) entry which is preliminary data.</text>
</comment>
<protein>
    <recommendedName>
        <fullName evidence="4">Transporter</fullName>
    </recommendedName>
</protein>
<dbReference type="Proteomes" id="UP000187455">
    <property type="component" value="Unassembled WGS sequence"/>
</dbReference>
<keyword evidence="1" id="KW-0472">Membrane</keyword>
<evidence type="ECO:0000313" key="2">
    <source>
        <dbReference type="EMBL" id="OLY80062.1"/>
    </source>
</evidence>
<sequence>MSVNQGGIYKGLISSAVVFTFSPMCGIISPYFFVDEYGPKYYFGNIFAIGLLVLSMLLTFFLAAYFKKSNDTRENNPINIKDISEIEQRKMVDKHPNFRYTV</sequence>
<evidence type="ECO:0000313" key="3">
    <source>
        <dbReference type="Proteomes" id="UP000187455"/>
    </source>
</evidence>